<evidence type="ECO:0000313" key="1">
    <source>
        <dbReference type="EMBL" id="KKN06016.1"/>
    </source>
</evidence>
<gene>
    <name evidence="1" type="ORF">LCGC14_1081620</name>
</gene>
<comment type="caution">
    <text evidence="1">The sequence shown here is derived from an EMBL/GenBank/DDBJ whole genome shotgun (WGS) entry which is preliminary data.</text>
</comment>
<organism evidence="1">
    <name type="scientific">marine sediment metagenome</name>
    <dbReference type="NCBI Taxonomy" id="412755"/>
    <lineage>
        <taxon>unclassified sequences</taxon>
        <taxon>metagenomes</taxon>
        <taxon>ecological metagenomes</taxon>
    </lineage>
</organism>
<dbReference type="EMBL" id="LAZR01004736">
    <property type="protein sequence ID" value="KKN06016.1"/>
    <property type="molecule type" value="Genomic_DNA"/>
</dbReference>
<reference evidence="1" key="1">
    <citation type="journal article" date="2015" name="Nature">
        <title>Complex archaea that bridge the gap between prokaryotes and eukaryotes.</title>
        <authorList>
            <person name="Spang A."/>
            <person name="Saw J.H."/>
            <person name="Jorgensen S.L."/>
            <person name="Zaremba-Niedzwiedzka K."/>
            <person name="Martijn J."/>
            <person name="Lind A.E."/>
            <person name="van Eijk R."/>
            <person name="Schleper C."/>
            <person name="Guy L."/>
            <person name="Ettema T.J."/>
        </authorList>
    </citation>
    <scope>NUCLEOTIDE SEQUENCE</scope>
</reference>
<dbReference type="AlphaFoldDB" id="A0A0F9PYA0"/>
<name>A0A0F9PYA0_9ZZZZ</name>
<protein>
    <submittedName>
        <fullName evidence="1">Uncharacterized protein</fullName>
    </submittedName>
</protein>
<sequence>MGYLFKEFVNAVVSGHDLKKHKIRFDNLIKMMDEYPNLFSYKLKLTNNENCFMMNWDGSKEGWGESEEADELRKKFIAFLKGFDYADIYHIQHGECEEPILINENPKKDEE</sequence>
<accession>A0A0F9PYA0</accession>
<proteinExistence type="predicted"/>